<keyword evidence="4 6" id="KW-0238">DNA-binding</keyword>
<feature type="DNA-binding region" description="OmpR/PhoB-type" evidence="6">
    <location>
        <begin position="24"/>
        <end position="131"/>
    </location>
</feature>
<evidence type="ECO:0000256" key="1">
    <source>
        <dbReference type="ARBA" id="ARBA00005820"/>
    </source>
</evidence>
<dbReference type="InterPro" id="IPR036388">
    <property type="entry name" value="WH-like_DNA-bd_sf"/>
</dbReference>
<reference evidence="10 11" key="1">
    <citation type="submission" date="2017-10" db="EMBL/GenBank/DDBJ databases">
        <title>Comparative genomics between pathogenic Norcardia.</title>
        <authorList>
            <person name="Zeng L."/>
        </authorList>
    </citation>
    <scope>NUCLEOTIDE SEQUENCE [LARGE SCALE GENOMIC DNA]</scope>
    <source>
        <strain evidence="10 11">NC_YFY_NT001</strain>
    </source>
</reference>
<dbReference type="PROSITE" id="PS51755">
    <property type="entry name" value="OMPR_PHOB"/>
    <property type="match status" value="1"/>
</dbReference>
<feature type="domain" description="OmpR/PhoB-type" evidence="9">
    <location>
        <begin position="24"/>
        <end position="131"/>
    </location>
</feature>
<evidence type="ECO:0000256" key="4">
    <source>
        <dbReference type="ARBA" id="ARBA00023125"/>
    </source>
</evidence>
<dbReference type="SUPFAM" id="SSF48452">
    <property type="entry name" value="TPR-like"/>
    <property type="match status" value="1"/>
</dbReference>
<evidence type="ECO:0000256" key="3">
    <source>
        <dbReference type="ARBA" id="ARBA00023015"/>
    </source>
</evidence>
<evidence type="ECO:0000313" key="11">
    <source>
        <dbReference type="Proteomes" id="UP000221961"/>
    </source>
</evidence>
<dbReference type="EMBL" id="CP023778">
    <property type="protein sequence ID" value="ATL71097.1"/>
    <property type="molecule type" value="Genomic_DNA"/>
</dbReference>
<dbReference type="Proteomes" id="UP000221961">
    <property type="component" value="Chromosome"/>
</dbReference>
<dbReference type="InterPro" id="IPR005158">
    <property type="entry name" value="BTAD"/>
</dbReference>
<feature type="region of interest" description="Disordered" evidence="7">
    <location>
        <begin position="1"/>
        <end position="32"/>
    </location>
</feature>
<dbReference type="SMART" id="SM00862">
    <property type="entry name" value="Trans_reg_C"/>
    <property type="match status" value="1"/>
</dbReference>
<dbReference type="GO" id="GO:0006355">
    <property type="term" value="P:regulation of DNA-templated transcription"/>
    <property type="evidence" value="ECO:0007669"/>
    <property type="project" value="InterPro"/>
</dbReference>
<protein>
    <submittedName>
        <fullName evidence="10">Transcriptional regulator</fullName>
    </submittedName>
</protein>
<evidence type="ECO:0000256" key="7">
    <source>
        <dbReference type="SAM" id="MobiDB-lite"/>
    </source>
</evidence>
<gene>
    <name evidence="10" type="ORF">CRH09_37925</name>
</gene>
<dbReference type="SUPFAM" id="SSF46894">
    <property type="entry name" value="C-terminal effector domain of the bipartite response regulators"/>
    <property type="match status" value="1"/>
</dbReference>
<dbReference type="Gene3D" id="1.10.10.10">
    <property type="entry name" value="Winged helix-like DNA-binding domain superfamily/Winged helix DNA-binding domain"/>
    <property type="match status" value="1"/>
</dbReference>
<evidence type="ECO:0000259" key="9">
    <source>
        <dbReference type="PROSITE" id="PS51755"/>
    </source>
</evidence>
<dbReference type="PANTHER" id="PTHR35807:SF1">
    <property type="entry name" value="TRANSCRIPTIONAL REGULATOR REDD"/>
    <property type="match status" value="1"/>
</dbReference>
<dbReference type="Gene3D" id="1.25.40.10">
    <property type="entry name" value="Tetratricopeptide repeat domain"/>
    <property type="match status" value="1"/>
</dbReference>
<proteinExistence type="inferred from homology"/>
<evidence type="ECO:0000313" key="10">
    <source>
        <dbReference type="EMBL" id="ATL71097.1"/>
    </source>
</evidence>
<keyword evidence="5" id="KW-0804">Transcription</keyword>
<dbReference type="PROSITE" id="PS50006">
    <property type="entry name" value="FHA_DOMAIN"/>
    <property type="match status" value="1"/>
</dbReference>
<dbReference type="Gene3D" id="2.60.200.20">
    <property type="match status" value="1"/>
</dbReference>
<dbReference type="InterPro" id="IPR001867">
    <property type="entry name" value="OmpR/PhoB-type_DNA-bd"/>
</dbReference>
<evidence type="ECO:0000256" key="5">
    <source>
        <dbReference type="ARBA" id="ARBA00023163"/>
    </source>
</evidence>
<dbReference type="AlphaFoldDB" id="A0A291RUV8"/>
<feature type="domain" description="FHA" evidence="8">
    <location>
        <begin position="332"/>
        <end position="381"/>
    </location>
</feature>
<dbReference type="Pfam" id="PF03704">
    <property type="entry name" value="BTAD"/>
    <property type="match status" value="1"/>
</dbReference>
<accession>A0A291RUV8</accession>
<dbReference type="InterPro" id="IPR011990">
    <property type="entry name" value="TPR-like_helical_dom_sf"/>
</dbReference>
<dbReference type="InterPro" id="IPR008984">
    <property type="entry name" value="SMAD_FHA_dom_sf"/>
</dbReference>
<dbReference type="InterPro" id="IPR000253">
    <property type="entry name" value="FHA_dom"/>
</dbReference>
<dbReference type="FunFam" id="1.25.40.10:FF:000222">
    <property type="entry name" value="SARP family transcriptional regulator"/>
    <property type="match status" value="1"/>
</dbReference>
<evidence type="ECO:0000256" key="2">
    <source>
        <dbReference type="ARBA" id="ARBA00022553"/>
    </source>
</evidence>
<sequence>MGNSPGTPETDPAPNAGPAQNTSPSQPVWPETPERRLSVQILGPVRLLIDGVSVPIGGPKPRALLAALAVNRRRAVSSQALADIVWNEEPPDSYQASLQVFVSNIRKTLRTSGVDPAAVLRTESSGYRLEIPDDGCDLGRFEAARRAGAAAAEAGDHAGASHWFEAALAEWSGKALDDLSGLQFADTFATAMGEERLLAASARIDAEIACGRASSVVGELIAMTTEFPLREPLWVQLITALYLSGRQADALEACRRVRTVLADELGIDPGPALIELEKRVLRQEPLNTMEIAQAERMAKAMTETVTEVPRSAAGGRLRTVDGRVLPIPKGGLKIGRMTDNDLVLDDPKVSRYHAHILPSRAGLMIKDLHSANGIYLDEEPIDSGAMLVDGVVIRIGATLLRFEADA</sequence>
<comment type="similarity">
    <text evidence="1">Belongs to the AfsR/DnrI/RedD regulatory family.</text>
</comment>
<dbReference type="GO" id="GO:0000160">
    <property type="term" value="P:phosphorelay signal transduction system"/>
    <property type="evidence" value="ECO:0007669"/>
    <property type="project" value="InterPro"/>
</dbReference>
<dbReference type="InterPro" id="IPR016032">
    <property type="entry name" value="Sig_transdc_resp-reg_C-effctor"/>
</dbReference>
<name>A0A291RUV8_9NOCA</name>
<keyword evidence="3" id="KW-0805">Transcription regulation</keyword>
<dbReference type="CDD" id="cd00060">
    <property type="entry name" value="FHA"/>
    <property type="match status" value="1"/>
</dbReference>
<dbReference type="Pfam" id="PF00498">
    <property type="entry name" value="FHA"/>
    <property type="match status" value="1"/>
</dbReference>
<dbReference type="KEGG" id="ntp:CRH09_37925"/>
<dbReference type="InterPro" id="IPR051677">
    <property type="entry name" value="AfsR-DnrI-RedD_regulator"/>
</dbReference>
<dbReference type="GO" id="GO:0003677">
    <property type="term" value="F:DNA binding"/>
    <property type="evidence" value="ECO:0007669"/>
    <property type="project" value="UniProtKB-UniRule"/>
</dbReference>
<keyword evidence="2" id="KW-0597">Phosphoprotein</keyword>
<dbReference type="SMART" id="SM01043">
    <property type="entry name" value="BTAD"/>
    <property type="match status" value="1"/>
</dbReference>
<dbReference type="SMART" id="SM00240">
    <property type="entry name" value="FHA"/>
    <property type="match status" value="1"/>
</dbReference>
<dbReference type="PANTHER" id="PTHR35807">
    <property type="entry name" value="TRANSCRIPTIONAL REGULATOR REDD-RELATED"/>
    <property type="match status" value="1"/>
</dbReference>
<evidence type="ECO:0000259" key="8">
    <source>
        <dbReference type="PROSITE" id="PS50006"/>
    </source>
</evidence>
<dbReference type="Pfam" id="PF00486">
    <property type="entry name" value="Trans_reg_C"/>
    <property type="match status" value="1"/>
</dbReference>
<dbReference type="SUPFAM" id="SSF49879">
    <property type="entry name" value="SMAD/FHA domain"/>
    <property type="match status" value="1"/>
</dbReference>
<evidence type="ECO:0000256" key="6">
    <source>
        <dbReference type="PROSITE-ProRule" id="PRU01091"/>
    </source>
</evidence>
<dbReference type="CDD" id="cd15831">
    <property type="entry name" value="BTAD"/>
    <property type="match status" value="1"/>
</dbReference>
<organism evidence="10 11">
    <name type="scientific">Nocardia terpenica</name>
    <dbReference type="NCBI Taxonomy" id="455432"/>
    <lineage>
        <taxon>Bacteria</taxon>
        <taxon>Bacillati</taxon>
        <taxon>Actinomycetota</taxon>
        <taxon>Actinomycetes</taxon>
        <taxon>Mycobacteriales</taxon>
        <taxon>Nocardiaceae</taxon>
        <taxon>Nocardia</taxon>
    </lineage>
</organism>